<dbReference type="InterPro" id="IPR052198">
    <property type="entry name" value="IorB_Oxidoreductase"/>
</dbReference>
<evidence type="ECO:0000313" key="8">
    <source>
        <dbReference type="Proteomes" id="UP000001683"/>
    </source>
</evidence>
<dbReference type="STRING" id="457570.Nther_2697"/>
<dbReference type="InterPro" id="IPR017719">
    <property type="entry name" value="Indolepyruvate_Fd_OxRdtase_bsu"/>
</dbReference>
<dbReference type="NCBIfam" id="NF005322">
    <property type="entry name" value="PRK06853.1-2"/>
    <property type="match status" value="1"/>
</dbReference>
<dbReference type="PANTHER" id="PTHR43854">
    <property type="entry name" value="INDOLEPYRUVATE OXIDOREDUCTASE SUBUNIT IORB"/>
    <property type="match status" value="1"/>
</dbReference>
<dbReference type="GO" id="GO:0043805">
    <property type="term" value="F:indolepyruvate ferredoxin oxidoreductase activity"/>
    <property type="evidence" value="ECO:0007669"/>
    <property type="project" value="UniProtKB-EC"/>
</dbReference>
<evidence type="ECO:0000259" key="6">
    <source>
        <dbReference type="Pfam" id="PF01558"/>
    </source>
</evidence>
<dbReference type="eggNOG" id="COG1014">
    <property type="taxonomic scope" value="Bacteria"/>
</dbReference>
<dbReference type="OrthoDB" id="9789125at2"/>
<keyword evidence="8" id="KW-1185">Reference proteome</keyword>
<evidence type="ECO:0000313" key="7">
    <source>
        <dbReference type="EMBL" id="ACB86251.1"/>
    </source>
</evidence>
<comment type="catalytic activity">
    <reaction evidence="4">
        <text>indole-3-pyruvate + 2 oxidized [2Fe-2S]-[ferredoxin] + CoA = (indol-3-yl)acetyl-CoA + 2 reduced [2Fe-2S]-[ferredoxin] + CO2 + H(+)</text>
        <dbReference type="Rhea" id="RHEA:12645"/>
        <dbReference type="Rhea" id="RHEA-COMP:10000"/>
        <dbReference type="Rhea" id="RHEA-COMP:10001"/>
        <dbReference type="ChEBI" id="CHEBI:15378"/>
        <dbReference type="ChEBI" id="CHEBI:16526"/>
        <dbReference type="ChEBI" id="CHEBI:17640"/>
        <dbReference type="ChEBI" id="CHEBI:33737"/>
        <dbReference type="ChEBI" id="CHEBI:33738"/>
        <dbReference type="ChEBI" id="CHEBI:57271"/>
        <dbReference type="ChEBI" id="CHEBI:57287"/>
        <dbReference type="EC" id="1.2.7.8"/>
    </reaction>
</comment>
<sequence length="191" mass="21025">MNKTTNIMIVGVGGQGVLLASELICEALLAKDYDVKKSEVHGMAQRGGSVVTNVRFGDKVYSPLITEGEADFLLSFEQMETLRWLDYIHSDTRIIVNEQQIVPMPVAIGQGSYPKNAIGNLKEVTEKVNAFNALEVAKEAGNIKTVNVILVGALSKYIDIPEDHWKEIIKKRVPPKTLEANLKAFDLGKNS</sequence>
<protein>
    <recommendedName>
        <fullName evidence="5">Indolepyruvate ferredoxin oxidoreductase subunit beta</fullName>
        <ecNumber evidence="5">1.2.7.8</ecNumber>
    </recommendedName>
</protein>
<dbReference type="NCBIfam" id="TIGR03334">
    <property type="entry name" value="IOR_beta"/>
    <property type="match status" value="1"/>
</dbReference>
<evidence type="ECO:0000256" key="5">
    <source>
        <dbReference type="NCBIfam" id="TIGR03334"/>
    </source>
</evidence>
<comment type="function">
    <text evidence="1">Catalyzes the ferredoxin-dependent oxidative decarboxylation of arylpyruvates.</text>
</comment>
<dbReference type="EMBL" id="CP001034">
    <property type="protein sequence ID" value="ACB86251.1"/>
    <property type="molecule type" value="Genomic_DNA"/>
</dbReference>
<comment type="subunit">
    <text evidence="2">Heterodimer of the IorA and IorB subunits.</text>
</comment>
<dbReference type="Proteomes" id="UP000001683">
    <property type="component" value="Chromosome"/>
</dbReference>
<keyword evidence="3 7" id="KW-0560">Oxidoreductase</keyword>
<dbReference type="SUPFAM" id="SSF53323">
    <property type="entry name" value="Pyruvate-ferredoxin oxidoreductase, PFOR, domain III"/>
    <property type="match status" value="1"/>
</dbReference>
<keyword evidence="7" id="KW-0670">Pyruvate</keyword>
<name>B2A2E5_NATTJ</name>
<evidence type="ECO:0000256" key="3">
    <source>
        <dbReference type="ARBA" id="ARBA00023002"/>
    </source>
</evidence>
<proteinExistence type="predicted"/>
<dbReference type="KEGG" id="nth:Nther_2697"/>
<dbReference type="AlphaFoldDB" id="B2A2E5"/>
<dbReference type="HOGENOM" id="CLU_087284_1_1_9"/>
<evidence type="ECO:0000256" key="4">
    <source>
        <dbReference type="ARBA" id="ARBA00048332"/>
    </source>
</evidence>
<organism evidence="7 8">
    <name type="scientific">Natranaerobius thermophilus (strain ATCC BAA-1301 / DSM 18059 / JW/NM-WN-LF)</name>
    <dbReference type="NCBI Taxonomy" id="457570"/>
    <lineage>
        <taxon>Bacteria</taxon>
        <taxon>Bacillati</taxon>
        <taxon>Bacillota</taxon>
        <taxon>Clostridia</taxon>
        <taxon>Natranaerobiales</taxon>
        <taxon>Natranaerobiaceae</taxon>
        <taxon>Natranaerobius</taxon>
    </lineage>
</organism>
<dbReference type="EC" id="1.2.7.8" evidence="5"/>
<dbReference type="Pfam" id="PF01558">
    <property type="entry name" value="POR"/>
    <property type="match status" value="1"/>
</dbReference>
<dbReference type="NCBIfam" id="NF005325">
    <property type="entry name" value="PRK06853.1-5"/>
    <property type="match status" value="1"/>
</dbReference>
<reference evidence="7 8" key="2">
    <citation type="journal article" date="2011" name="J. Bacteriol.">
        <title>Complete genome sequence of the anaerobic, halophilic alkalithermophile Natranaerobius thermophilus JW/NM-WN-LF.</title>
        <authorList>
            <person name="Zhao B."/>
            <person name="Mesbah N.M."/>
            <person name="Dalin E."/>
            <person name="Goodwin L."/>
            <person name="Nolan M."/>
            <person name="Pitluck S."/>
            <person name="Chertkov O."/>
            <person name="Brettin T.S."/>
            <person name="Han J."/>
            <person name="Larimer F.W."/>
            <person name="Land M.L."/>
            <person name="Hauser L."/>
            <person name="Kyrpides N."/>
            <person name="Wiegel J."/>
        </authorList>
    </citation>
    <scope>NUCLEOTIDE SEQUENCE [LARGE SCALE GENOMIC DNA]</scope>
    <source>
        <strain evidence="8">ATCC BAA-1301 / DSM 18059 / JW/NM-WN-LF</strain>
    </source>
</reference>
<dbReference type="InParanoid" id="B2A2E5"/>
<dbReference type="InterPro" id="IPR002869">
    <property type="entry name" value="Pyrv_flavodox_OxRed_cen"/>
</dbReference>
<dbReference type="InterPro" id="IPR019752">
    <property type="entry name" value="Pyrv/ketoisovalerate_OxRed_cat"/>
</dbReference>
<feature type="domain" description="Pyruvate/ketoisovalerate oxidoreductase catalytic" evidence="6">
    <location>
        <begin position="13"/>
        <end position="188"/>
    </location>
</feature>
<dbReference type="RefSeq" id="WP_012449088.1">
    <property type="nucleotide sequence ID" value="NC_010718.1"/>
</dbReference>
<evidence type="ECO:0000256" key="1">
    <source>
        <dbReference type="ARBA" id="ARBA00002995"/>
    </source>
</evidence>
<dbReference type="PANTHER" id="PTHR43854:SF1">
    <property type="entry name" value="INDOLEPYRUVATE OXIDOREDUCTASE SUBUNIT IORB"/>
    <property type="match status" value="1"/>
</dbReference>
<dbReference type="Gene3D" id="3.40.920.10">
    <property type="entry name" value="Pyruvate-ferredoxin oxidoreductase, PFOR, domain III"/>
    <property type="match status" value="1"/>
</dbReference>
<evidence type="ECO:0000256" key="2">
    <source>
        <dbReference type="ARBA" id="ARBA00011238"/>
    </source>
</evidence>
<accession>B2A2E5</accession>
<gene>
    <name evidence="7" type="ordered locus">Nther_2697</name>
</gene>
<reference evidence="7 8" key="1">
    <citation type="submission" date="2008-04" db="EMBL/GenBank/DDBJ databases">
        <title>Complete sequence of chromosome of Natranaerobius thermophilus JW/NM-WN-LF.</title>
        <authorList>
            <consortium name="US DOE Joint Genome Institute"/>
            <person name="Copeland A."/>
            <person name="Lucas S."/>
            <person name="Lapidus A."/>
            <person name="Glavina del Rio T."/>
            <person name="Dalin E."/>
            <person name="Tice H."/>
            <person name="Bruce D."/>
            <person name="Goodwin L."/>
            <person name="Pitluck S."/>
            <person name="Chertkov O."/>
            <person name="Brettin T."/>
            <person name="Detter J.C."/>
            <person name="Han C."/>
            <person name="Kuske C.R."/>
            <person name="Schmutz J."/>
            <person name="Larimer F."/>
            <person name="Land M."/>
            <person name="Hauser L."/>
            <person name="Kyrpides N."/>
            <person name="Lykidis A."/>
            <person name="Mesbah N.M."/>
            <person name="Wiegel J."/>
        </authorList>
    </citation>
    <scope>NUCLEOTIDE SEQUENCE [LARGE SCALE GENOMIC DNA]</scope>
    <source>
        <strain evidence="8">ATCC BAA-1301 / DSM 18059 / JW/NM-WN-LF</strain>
    </source>
</reference>